<keyword evidence="3" id="KW-0472">Membrane</keyword>
<feature type="domain" description="Putative zinc-finger" evidence="4">
    <location>
        <begin position="18"/>
        <end position="40"/>
    </location>
</feature>
<comment type="caution">
    <text evidence="5">The sequence shown here is derived from an EMBL/GenBank/DDBJ whole genome shotgun (WGS) entry which is preliminary data.</text>
</comment>
<keyword evidence="1" id="KW-0805">Transcription regulation</keyword>
<evidence type="ECO:0000256" key="1">
    <source>
        <dbReference type="ARBA" id="ARBA00023015"/>
    </source>
</evidence>
<keyword evidence="3" id="KW-0812">Transmembrane</keyword>
<dbReference type="EMBL" id="JBHRWK010000022">
    <property type="protein sequence ID" value="MFC3450932.1"/>
    <property type="molecule type" value="Genomic_DNA"/>
</dbReference>
<sequence length="271" mass="28232">MKKEHVSGQLLAGYVHGDGGLAGDEIWAVEAHLEACAECRGRLSEISSPTVSALVGDVWAGLGPKLAEAGPGRSRSRWAGRLHTWVTPVMLPWLVMIILIPAIGFLLDGAGFIWSGHYSFVQLFSPLLPVLGVAVSWSKGLDPAYELVTSAPRGGFYLVLRRTTAVLAVILPVQALAGWVAGGGFGLGLLPSLAFTTGTLALGGVIGVTRAAYVLAGIWLAVILLPVVASQGRATALDPGLLPVWGVIFALTAVVVVLRRGAFGLLSGTER</sequence>
<dbReference type="RefSeq" id="WP_378239681.1">
    <property type="nucleotide sequence ID" value="NZ_JBHRWK010000022.1"/>
</dbReference>
<dbReference type="InterPro" id="IPR027383">
    <property type="entry name" value="Znf_put"/>
</dbReference>
<evidence type="ECO:0000256" key="3">
    <source>
        <dbReference type="SAM" id="Phobius"/>
    </source>
</evidence>
<evidence type="ECO:0000256" key="2">
    <source>
        <dbReference type="ARBA" id="ARBA00023163"/>
    </source>
</evidence>
<protein>
    <submittedName>
        <fullName evidence="5">Zf-HC2 domain-containing protein</fullName>
    </submittedName>
</protein>
<accession>A0ABV7NZ66</accession>
<organism evidence="5 6">
    <name type="scientific">Amycolatopsis speibonae</name>
    <dbReference type="NCBI Taxonomy" id="1450224"/>
    <lineage>
        <taxon>Bacteria</taxon>
        <taxon>Bacillati</taxon>
        <taxon>Actinomycetota</taxon>
        <taxon>Actinomycetes</taxon>
        <taxon>Pseudonocardiales</taxon>
        <taxon>Pseudonocardiaceae</taxon>
        <taxon>Amycolatopsis</taxon>
    </lineage>
</organism>
<keyword evidence="6" id="KW-1185">Reference proteome</keyword>
<reference evidence="6" key="1">
    <citation type="journal article" date="2019" name="Int. J. Syst. Evol. Microbiol.">
        <title>The Global Catalogue of Microorganisms (GCM) 10K type strain sequencing project: providing services to taxonomists for standard genome sequencing and annotation.</title>
        <authorList>
            <consortium name="The Broad Institute Genomics Platform"/>
            <consortium name="The Broad Institute Genome Sequencing Center for Infectious Disease"/>
            <person name="Wu L."/>
            <person name="Ma J."/>
        </authorList>
    </citation>
    <scope>NUCLEOTIDE SEQUENCE [LARGE SCALE GENOMIC DNA]</scope>
    <source>
        <strain evidence="6">CGMCC 4.7676</strain>
    </source>
</reference>
<dbReference type="InterPro" id="IPR041916">
    <property type="entry name" value="Anti_sigma_zinc_sf"/>
</dbReference>
<feature type="transmembrane region" description="Helical" evidence="3">
    <location>
        <begin position="241"/>
        <end position="258"/>
    </location>
</feature>
<feature type="transmembrane region" description="Helical" evidence="3">
    <location>
        <begin position="119"/>
        <end position="138"/>
    </location>
</feature>
<dbReference type="Gene3D" id="1.10.10.1320">
    <property type="entry name" value="Anti-sigma factor, zinc-finger domain"/>
    <property type="match status" value="1"/>
</dbReference>
<feature type="transmembrane region" description="Helical" evidence="3">
    <location>
        <begin position="159"/>
        <end position="179"/>
    </location>
</feature>
<dbReference type="Pfam" id="PF13490">
    <property type="entry name" value="zf-HC2"/>
    <property type="match status" value="1"/>
</dbReference>
<dbReference type="Proteomes" id="UP001595645">
    <property type="component" value="Unassembled WGS sequence"/>
</dbReference>
<feature type="transmembrane region" description="Helical" evidence="3">
    <location>
        <begin position="212"/>
        <end position="229"/>
    </location>
</feature>
<evidence type="ECO:0000313" key="6">
    <source>
        <dbReference type="Proteomes" id="UP001595645"/>
    </source>
</evidence>
<evidence type="ECO:0000259" key="4">
    <source>
        <dbReference type="Pfam" id="PF13490"/>
    </source>
</evidence>
<gene>
    <name evidence="5" type="ORF">ACFOSH_15995</name>
</gene>
<feature type="transmembrane region" description="Helical" evidence="3">
    <location>
        <begin position="85"/>
        <end position="107"/>
    </location>
</feature>
<name>A0ABV7NZ66_9PSEU</name>
<keyword evidence="3" id="KW-1133">Transmembrane helix</keyword>
<keyword evidence="2" id="KW-0804">Transcription</keyword>
<proteinExistence type="predicted"/>
<feature type="transmembrane region" description="Helical" evidence="3">
    <location>
        <begin position="185"/>
        <end position="205"/>
    </location>
</feature>
<evidence type="ECO:0000313" key="5">
    <source>
        <dbReference type="EMBL" id="MFC3450932.1"/>
    </source>
</evidence>